<dbReference type="EMBL" id="LXQA010054157">
    <property type="protein sequence ID" value="MCI04052.1"/>
    <property type="molecule type" value="Genomic_DNA"/>
</dbReference>
<reference evidence="3 4" key="1">
    <citation type="journal article" date="2018" name="Front. Plant Sci.">
        <title>Red Clover (Trifolium pratense) and Zigzag Clover (T. medium) - A Picture of Genomic Similarities and Differences.</title>
        <authorList>
            <person name="Dluhosova J."/>
            <person name="Istvanek J."/>
            <person name="Nedelnik J."/>
            <person name="Repkova J."/>
        </authorList>
    </citation>
    <scope>NUCLEOTIDE SEQUENCE [LARGE SCALE GENOMIC DNA]</scope>
    <source>
        <strain evidence="4">cv. 10/8</strain>
        <tissue evidence="3">Leaf</tissue>
    </source>
</reference>
<accession>A0A392NX74</accession>
<evidence type="ECO:0000313" key="3">
    <source>
        <dbReference type="EMBL" id="MCI04052.1"/>
    </source>
</evidence>
<dbReference type="PANTHER" id="PTHR32009:SF106">
    <property type="entry name" value="TIR DOMAIN-CONTAINING PROTEIN"/>
    <property type="match status" value="1"/>
</dbReference>
<dbReference type="InterPro" id="IPR035897">
    <property type="entry name" value="Toll_tir_struct_dom_sf"/>
</dbReference>
<dbReference type="Pfam" id="PF01582">
    <property type="entry name" value="TIR"/>
    <property type="match status" value="1"/>
</dbReference>
<dbReference type="GO" id="GO:0007165">
    <property type="term" value="P:signal transduction"/>
    <property type="evidence" value="ECO:0007669"/>
    <property type="project" value="InterPro"/>
</dbReference>
<dbReference type="AlphaFoldDB" id="A0A392NX74"/>
<dbReference type="PANTHER" id="PTHR32009">
    <property type="entry name" value="TMV RESISTANCE PROTEIN N-LIKE"/>
    <property type="match status" value="1"/>
</dbReference>
<dbReference type="InterPro" id="IPR000157">
    <property type="entry name" value="TIR_dom"/>
</dbReference>
<sequence>NLNNDASSLQSSKNWFYDVFLSFRGEGGTRYGFTNDLYKALHQKGIFTFRDNEELKIGEELRPALTNAIQVSRILMVVLCQNYASSTWCLDELAHIIHCYHNNGNQVLIIFYKVEPSDVWNVKNSFEAAMIEHENRFGRDSDKVKAWRNALSSVRYLPSQHCNNEMFE</sequence>
<feature type="non-terminal residue" evidence="3">
    <location>
        <position position="1"/>
    </location>
</feature>
<organism evidence="3 4">
    <name type="scientific">Trifolium medium</name>
    <dbReference type="NCBI Taxonomy" id="97028"/>
    <lineage>
        <taxon>Eukaryota</taxon>
        <taxon>Viridiplantae</taxon>
        <taxon>Streptophyta</taxon>
        <taxon>Embryophyta</taxon>
        <taxon>Tracheophyta</taxon>
        <taxon>Spermatophyta</taxon>
        <taxon>Magnoliopsida</taxon>
        <taxon>eudicotyledons</taxon>
        <taxon>Gunneridae</taxon>
        <taxon>Pentapetalae</taxon>
        <taxon>rosids</taxon>
        <taxon>fabids</taxon>
        <taxon>Fabales</taxon>
        <taxon>Fabaceae</taxon>
        <taxon>Papilionoideae</taxon>
        <taxon>50 kb inversion clade</taxon>
        <taxon>NPAAA clade</taxon>
        <taxon>Hologalegina</taxon>
        <taxon>IRL clade</taxon>
        <taxon>Trifolieae</taxon>
        <taxon>Trifolium</taxon>
    </lineage>
</organism>
<name>A0A392NX74_9FABA</name>
<evidence type="ECO:0000259" key="2">
    <source>
        <dbReference type="PROSITE" id="PS50104"/>
    </source>
</evidence>
<proteinExistence type="predicted"/>
<keyword evidence="1" id="KW-0520">NAD</keyword>
<comment type="caution">
    <text evidence="3">The sequence shown here is derived from an EMBL/GenBank/DDBJ whole genome shotgun (WGS) entry which is preliminary data.</text>
</comment>
<dbReference type="Gene3D" id="3.40.50.10140">
    <property type="entry name" value="Toll/interleukin-1 receptor homology (TIR) domain"/>
    <property type="match status" value="1"/>
</dbReference>
<dbReference type="SUPFAM" id="SSF52200">
    <property type="entry name" value="Toll/Interleukin receptor TIR domain"/>
    <property type="match status" value="1"/>
</dbReference>
<dbReference type="Proteomes" id="UP000265520">
    <property type="component" value="Unassembled WGS sequence"/>
</dbReference>
<dbReference type="PROSITE" id="PS50104">
    <property type="entry name" value="TIR"/>
    <property type="match status" value="1"/>
</dbReference>
<dbReference type="SMART" id="SM00255">
    <property type="entry name" value="TIR"/>
    <property type="match status" value="1"/>
</dbReference>
<protein>
    <submittedName>
        <fullName evidence="3">TMV resistance protein N-like</fullName>
    </submittedName>
</protein>
<feature type="domain" description="TIR" evidence="2">
    <location>
        <begin position="15"/>
        <end position="151"/>
    </location>
</feature>
<keyword evidence="4" id="KW-1185">Reference proteome</keyword>
<evidence type="ECO:0000313" key="4">
    <source>
        <dbReference type="Proteomes" id="UP000265520"/>
    </source>
</evidence>
<evidence type="ECO:0000256" key="1">
    <source>
        <dbReference type="ARBA" id="ARBA00023027"/>
    </source>
</evidence>